<name>A0ABW5Q388_9BACI</name>
<feature type="transmembrane region" description="Helical" evidence="1">
    <location>
        <begin position="7"/>
        <end position="27"/>
    </location>
</feature>
<sequence>MKKAYMIIVSFVFILCIYFIFFHQGLYNGEFIKWGEVTNSNVTELLEGNKIPYEIREGFIYIPEDATSDAVLCCS</sequence>
<organism evidence="2 3">
    <name type="scientific">Oceanobacillus kapialis</name>
    <dbReference type="NCBI Taxonomy" id="481353"/>
    <lineage>
        <taxon>Bacteria</taxon>
        <taxon>Bacillati</taxon>
        <taxon>Bacillota</taxon>
        <taxon>Bacilli</taxon>
        <taxon>Bacillales</taxon>
        <taxon>Bacillaceae</taxon>
        <taxon>Oceanobacillus</taxon>
    </lineage>
</organism>
<evidence type="ECO:0000313" key="2">
    <source>
        <dbReference type="EMBL" id="MFD2630006.1"/>
    </source>
</evidence>
<dbReference type="RefSeq" id="WP_379562819.1">
    <property type="nucleotide sequence ID" value="NZ_CP085256.1"/>
</dbReference>
<keyword evidence="3" id="KW-1185">Reference proteome</keyword>
<comment type="caution">
    <text evidence="2">The sequence shown here is derived from an EMBL/GenBank/DDBJ whole genome shotgun (WGS) entry which is preliminary data.</text>
</comment>
<proteinExistence type="predicted"/>
<dbReference type="EMBL" id="JBHUMX010000041">
    <property type="protein sequence ID" value="MFD2630006.1"/>
    <property type="molecule type" value="Genomic_DNA"/>
</dbReference>
<accession>A0ABW5Q388</accession>
<keyword evidence="1" id="KW-0812">Transmembrane</keyword>
<protein>
    <submittedName>
        <fullName evidence="2">Uncharacterized protein</fullName>
    </submittedName>
</protein>
<keyword evidence="1" id="KW-1133">Transmembrane helix</keyword>
<dbReference type="Proteomes" id="UP001597451">
    <property type="component" value="Unassembled WGS sequence"/>
</dbReference>
<evidence type="ECO:0000256" key="1">
    <source>
        <dbReference type="SAM" id="Phobius"/>
    </source>
</evidence>
<keyword evidence="1" id="KW-0472">Membrane</keyword>
<gene>
    <name evidence="2" type="ORF">ACFSUN_14555</name>
</gene>
<reference evidence="3" key="1">
    <citation type="journal article" date="2019" name="Int. J. Syst. Evol. Microbiol.">
        <title>The Global Catalogue of Microorganisms (GCM) 10K type strain sequencing project: providing services to taxonomists for standard genome sequencing and annotation.</title>
        <authorList>
            <consortium name="The Broad Institute Genomics Platform"/>
            <consortium name="The Broad Institute Genome Sequencing Center for Infectious Disease"/>
            <person name="Wu L."/>
            <person name="Ma J."/>
        </authorList>
    </citation>
    <scope>NUCLEOTIDE SEQUENCE [LARGE SCALE GENOMIC DNA]</scope>
    <source>
        <strain evidence="3">TISTR 1858</strain>
    </source>
</reference>
<evidence type="ECO:0000313" key="3">
    <source>
        <dbReference type="Proteomes" id="UP001597451"/>
    </source>
</evidence>